<dbReference type="Proteomes" id="UP001642409">
    <property type="component" value="Unassembled WGS sequence"/>
</dbReference>
<organism evidence="1 2">
    <name type="scientific">Hexamita inflata</name>
    <dbReference type="NCBI Taxonomy" id="28002"/>
    <lineage>
        <taxon>Eukaryota</taxon>
        <taxon>Metamonada</taxon>
        <taxon>Diplomonadida</taxon>
        <taxon>Hexamitidae</taxon>
        <taxon>Hexamitinae</taxon>
        <taxon>Hexamita</taxon>
    </lineage>
</organism>
<name>A0ABP1GF73_9EUKA</name>
<accession>A0ABP1GF73</accession>
<evidence type="ECO:0000313" key="1">
    <source>
        <dbReference type="EMBL" id="CAL5970770.1"/>
    </source>
</evidence>
<dbReference type="EMBL" id="CAXDID020000001">
    <property type="protein sequence ID" value="CAL5970770.1"/>
    <property type="molecule type" value="Genomic_DNA"/>
</dbReference>
<protein>
    <submittedName>
        <fullName evidence="1">Hypothetical_protein</fullName>
    </submittedName>
</protein>
<comment type="caution">
    <text evidence="1">The sequence shown here is derived from an EMBL/GenBank/DDBJ whole genome shotgun (WGS) entry which is preliminary data.</text>
</comment>
<sequence length="485" mass="56012">MTTLPIILTQPRATNPNAFVLVQADNILIYPDLQPSQLTPVLRPLFSFQKGQFTVQVDSQVCISTFDTQVQFHSEFPQIKSLLKFQPIKYDRFRVKFAGQSGFISFQSDSVTLASTHLSLSSIYELQLNSSTLKLKLININNIKSAPETSAFSQFKLKVKRTRFIKEVEAEFADTFEATCFYKLLKGLVLEFCQQNPNQLSVIKKVNLIKAHTDAEEFEFGFTEPEIEETKIAFEPLKIQQLNVEPTVEPKRSKSRRKPTAEQLAAAEKLRQSQELYNPLAQAKKELMEDLNSQLKELNEPVNKQDALEYLLNQEIPCLFFAETLYFDCMVKFSYQNEELALEQIETSQISKKQSFFQKQAGNRKKEPFEPKYWNQFPVHKMLTRNFSEAALEAFFQGNFQLIEFEEIEELCRFVQQAAEQSGGVIQADDVDGRIFYDEYGFDFSLGEKFRMVKVLNDSSRVVVLVFLRDQGDEIVRNVRVVLRD</sequence>
<reference evidence="1 2" key="1">
    <citation type="submission" date="2024-07" db="EMBL/GenBank/DDBJ databases">
        <authorList>
            <person name="Akdeniz Z."/>
        </authorList>
    </citation>
    <scope>NUCLEOTIDE SEQUENCE [LARGE SCALE GENOMIC DNA]</scope>
</reference>
<proteinExistence type="predicted"/>
<gene>
    <name evidence="1" type="ORF">HINF_LOCUS710</name>
</gene>
<evidence type="ECO:0000313" key="2">
    <source>
        <dbReference type="Proteomes" id="UP001642409"/>
    </source>
</evidence>
<keyword evidence="2" id="KW-1185">Reference proteome</keyword>